<accession>D5ERF4</accession>
<dbReference type="PANTHER" id="PTHR36842">
    <property type="entry name" value="PROTEIN TOLB HOMOLOG"/>
    <property type="match status" value="1"/>
</dbReference>
<evidence type="ECO:0000313" key="3">
    <source>
        <dbReference type="EMBL" id="ADE55998.1"/>
    </source>
</evidence>
<dbReference type="RefSeq" id="WP_013044714.1">
    <property type="nucleotide sequence ID" value="NC_014008.1"/>
</dbReference>
<dbReference type="Pfam" id="PF07676">
    <property type="entry name" value="PD40"/>
    <property type="match status" value="3"/>
</dbReference>
<dbReference type="Gene3D" id="2.120.10.30">
    <property type="entry name" value="TolB, C-terminal domain"/>
    <property type="match status" value="2"/>
</dbReference>
<dbReference type="OrthoDB" id="9774911at2"/>
<dbReference type="Proteomes" id="UP000000925">
    <property type="component" value="Chromosome"/>
</dbReference>
<gene>
    <name evidence="3" type="ordered locus">Caka_2985</name>
</gene>
<dbReference type="eggNOG" id="COG0823">
    <property type="taxonomic scope" value="Bacteria"/>
</dbReference>
<dbReference type="STRING" id="583355.Caka_2985"/>
<sequence>MRLLLPLLVLSLAVPSLFAEVIKLTDSTGHSKTVSISVSSPDARVESLAKRAFDLHGAFKRRAAQDATIRLKLEPQGGGSIKATIQAKGAQPQIRTVSGSDQQNAVLRACDLVVKWAVKSEGFFAGKLAFVGKQRGKSEVYSSNLLFGNVKSLTSDRALVTGPSWSPNGRKLVYTTYKGGFPDIYMMDFDQRRRVPIATFKGTNTGARFSPDGSRIAMTLSSTGNSEIWVTDQQGKNGRRLTKNKSLEASPSWSPDGRRLVFTSDSFGKPQLYEISANGGPMRRVPTNVSRYCAEPAWNPQKGHQIAFTAAVGGGFQVFVYDSQQGGSTQVTSVAGDAIEPCWLNDGRHLIFTQRSGGKMRLMLVDTESKKVSSLHTPNFGDASSASYVY</sequence>
<comment type="similarity">
    <text evidence="1">Belongs to the TolB family.</text>
</comment>
<feature type="chain" id="PRO_5003070945" evidence="2">
    <location>
        <begin position="20"/>
        <end position="390"/>
    </location>
</feature>
<dbReference type="HOGENOM" id="CLU_780629_0_0_0"/>
<dbReference type="InterPro" id="IPR011659">
    <property type="entry name" value="WD40"/>
</dbReference>
<reference evidence="3 4" key="1">
    <citation type="journal article" date="2010" name="Stand. Genomic Sci.">
        <title>Complete genome sequence of Coraliomargarita akajimensis type strain (04OKA010-24).</title>
        <authorList>
            <person name="Mavromatis K."/>
            <person name="Abt B."/>
            <person name="Brambilla E."/>
            <person name="Lapidus A."/>
            <person name="Copeland A."/>
            <person name="Deshpande S."/>
            <person name="Nolan M."/>
            <person name="Lucas S."/>
            <person name="Tice H."/>
            <person name="Cheng J.F."/>
            <person name="Han C."/>
            <person name="Detter J.C."/>
            <person name="Woyke T."/>
            <person name="Goodwin L."/>
            <person name="Pitluck S."/>
            <person name="Held B."/>
            <person name="Brettin T."/>
            <person name="Tapia R."/>
            <person name="Ivanova N."/>
            <person name="Mikhailova N."/>
            <person name="Pati A."/>
            <person name="Liolios K."/>
            <person name="Chen A."/>
            <person name="Palaniappan K."/>
            <person name="Land M."/>
            <person name="Hauser L."/>
            <person name="Chang Y.J."/>
            <person name="Jeffries C.D."/>
            <person name="Rohde M."/>
            <person name="Goker M."/>
            <person name="Bristow J."/>
            <person name="Eisen J.A."/>
            <person name="Markowitz V."/>
            <person name="Hugenholtz P."/>
            <person name="Klenk H.P."/>
            <person name="Kyrpides N.C."/>
        </authorList>
    </citation>
    <scope>NUCLEOTIDE SEQUENCE [LARGE SCALE GENOMIC DNA]</scope>
    <source>
        <strain evidence="4">DSM 45221 / IAM 15411 / JCM 23193 / KCTC 12865</strain>
    </source>
</reference>
<dbReference type="EMBL" id="CP001998">
    <property type="protein sequence ID" value="ADE55998.1"/>
    <property type="molecule type" value="Genomic_DNA"/>
</dbReference>
<evidence type="ECO:0000313" key="4">
    <source>
        <dbReference type="Proteomes" id="UP000000925"/>
    </source>
</evidence>
<keyword evidence="2" id="KW-0732">Signal</keyword>
<dbReference type="InterPro" id="IPR011042">
    <property type="entry name" value="6-blade_b-propeller_TolB-like"/>
</dbReference>
<feature type="signal peptide" evidence="2">
    <location>
        <begin position="1"/>
        <end position="19"/>
    </location>
</feature>
<evidence type="ECO:0000256" key="2">
    <source>
        <dbReference type="SAM" id="SignalP"/>
    </source>
</evidence>
<evidence type="ECO:0000256" key="1">
    <source>
        <dbReference type="ARBA" id="ARBA00009820"/>
    </source>
</evidence>
<keyword evidence="4" id="KW-1185">Reference proteome</keyword>
<protein>
    <submittedName>
        <fullName evidence="3">WD40 domain protein beta Propeller</fullName>
    </submittedName>
</protein>
<dbReference type="PANTHER" id="PTHR36842:SF1">
    <property type="entry name" value="PROTEIN TOLB"/>
    <property type="match status" value="1"/>
</dbReference>
<organism evidence="3 4">
    <name type="scientific">Coraliomargarita akajimensis (strain DSM 45221 / IAM 15411 / JCM 23193 / KCTC 12865 / 04OKA010-24)</name>
    <dbReference type="NCBI Taxonomy" id="583355"/>
    <lineage>
        <taxon>Bacteria</taxon>
        <taxon>Pseudomonadati</taxon>
        <taxon>Verrucomicrobiota</taxon>
        <taxon>Opitutia</taxon>
        <taxon>Puniceicoccales</taxon>
        <taxon>Coraliomargaritaceae</taxon>
        <taxon>Coraliomargarita</taxon>
    </lineage>
</organism>
<proteinExistence type="inferred from homology"/>
<dbReference type="SUPFAM" id="SSF69304">
    <property type="entry name" value="Tricorn protease N-terminal domain"/>
    <property type="match status" value="1"/>
</dbReference>
<name>D5ERF4_CORAD</name>
<dbReference type="KEGG" id="caa:Caka_2985"/>
<dbReference type="AlphaFoldDB" id="D5ERF4"/>